<gene>
    <name evidence="1" type="ORF">TELCIR_06215</name>
</gene>
<evidence type="ECO:0000313" key="2">
    <source>
        <dbReference type="Proteomes" id="UP000230423"/>
    </source>
</evidence>
<keyword evidence="2" id="KW-1185">Reference proteome</keyword>
<sequence>MKTRFALGDDSVEDLYLRDLWLVMSSEVERLFKLCDPEGYGGMQRRASVIEYSDEFTDGSLKLWDTTPPSRAGDEVFDSDAESVFSRPSRLRNLDDDVYNSETENISVDFSLPCQAYKCVGFGGALIQKKRI</sequence>
<dbReference type="EMBL" id="KZ345823">
    <property type="protein sequence ID" value="PIO71876.1"/>
    <property type="molecule type" value="Genomic_DNA"/>
</dbReference>
<reference evidence="1 2" key="1">
    <citation type="submission" date="2015-09" db="EMBL/GenBank/DDBJ databases">
        <title>Draft genome of the parasitic nematode Teladorsagia circumcincta isolate WARC Sus (inbred).</title>
        <authorList>
            <person name="Mitreva M."/>
        </authorList>
    </citation>
    <scope>NUCLEOTIDE SEQUENCE [LARGE SCALE GENOMIC DNA]</scope>
    <source>
        <strain evidence="1 2">S</strain>
    </source>
</reference>
<protein>
    <submittedName>
        <fullName evidence="1">Uncharacterized protein</fullName>
    </submittedName>
</protein>
<proteinExistence type="predicted"/>
<name>A0A2G9UNZ7_TELCI</name>
<dbReference type="Proteomes" id="UP000230423">
    <property type="component" value="Unassembled WGS sequence"/>
</dbReference>
<dbReference type="OrthoDB" id="9989112at2759"/>
<dbReference type="AlphaFoldDB" id="A0A2G9UNZ7"/>
<accession>A0A2G9UNZ7</accession>
<evidence type="ECO:0000313" key="1">
    <source>
        <dbReference type="EMBL" id="PIO71876.1"/>
    </source>
</evidence>
<organism evidence="1 2">
    <name type="scientific">Teladorsagia circumcincta</name>
    <name type="common">Brown stomach worm</name>
    <name type="synonym">Ostertagia circumcincta</name>
    <dbReference type="NCBI Taxonomy" id="45464"/>
    <lineage>
        <taxon>Eukaryota</taxon>
        <taxon>Metazoa</taxon>
        <taxon>Ecdysozoa</taxon>
        <taxon>Nematoda</taxon>
        <taxon>Chromadorea</taxon>
        <taxon>Rhabditida</taxon>
        <taxon>Rhabditina</taxon>
        <taxon>Rhabditomorpha</taxon>
        <taxon>Strongyloidea</taxon>
        <taxon>Trichostrongylidae</taxon>
        <taxon>Teladorsagia</taxon>
    </lineage>
</organism>